<evidence type="ECO:0000259" key="9">
    <source>
        <dbReference type="PROSITE" id="PS51059"/>
    </source>
</evidence>
<feature type="domain" description="PARP catalytic" evidence="9">
    <location>
        <begin position="1607"/>
        <end position="1801"/>
    </location>
</feature>
<dbReference type="EC" id="2.4.2.-" evidence="7"/>
<dbReference type="InterPro" id="IPR057048">
    <property type="entry name" value="PARP14_KH_6"/>
</dbReference>
<dbReference type="InterPro" id="IPR054596">
    <property type="entry name" value="PARP14_WWE"/>
</dbReference>
<evidence type="ECO:0000259" key="10">
    <source>
        <dbReference type="PROSITE" id="PS51154"/>
    </source>
</evidence>
<evidence type="ECO:0000313" key="11">
    <source>
        <dbReference type="EMBL" id="CAJ1078795.1"/>
    </source>
</evidence>
<dbReference type="GO" id="GO:0005634">
    <property type="term" value="C:nucleus"/>
    <property type="evidence" value="ECO:0007669"/>
    <property type="project" value="UniProtKB-SubCell"/>
</dbReference>
<dbReference type="PROSITE" id="PS51154">
    <property type="entry name" value="MACRO"/>
    <property type="match status" value="3"/>
</dbReference>
<dbReference type="GO" id="GO:0003714">
    <property type="term" value="F:transcription corepressor activity"/>
    <property type="evidence" value="ECO:0007669"/>
    <property type="project" value="TreeGrafter"/>
</dbReference>
<comment type="subcellular location">
    <subcellularLocation>
        <location evidence="1">Nucleus</location>
    </subcellularLocation>
</comment>
<keyword evidence="5" id="KW-0539">Nucleus</keyword>
<sequence>MADAYSYPVIVDIGENKVPRLKIKLVKYFQSKKSNGGDCEVDYENGSETAVLRFRNQKDQQNVLAKEVHEIRLDKGVLRMTVRLPPDQTTKQEVPPDQVKDKDAAENEQPEPAARVQIEVKSGDDEAEEDVEDEVCSTVAVIEKLPESIQQEYLEMLVENVLKDSEFQVNSESYTLEIIPSLSCALVTFQSGKVNNDFVMRCPQNRNFIKKGYTARPLEATKKVLVDDVKNISEDFLRLHFENQGGEVENVELKEVEQSAIITFSDPKVIEKILKKEHHIGQEEIRVYPFYESLGIALYGKDSPSLKLPPAVTEPIDEALWRYLSDHQPAVETIQKCLAEHFCSVILRRSAVFLSPVPSLLQEKDAKDKLTKWKETVKSALAQALSHFKFLKLRPEPTKWEESEGKIRATLREEDVTVVSDKASGVISVVGLMTDINRLEQTLREVINVIFKRVQRERFSVTQKIRVAPSIYHILCQDGLEDKLLSVYPELKMTFRKESGELVVSGLNDEILTASKVVCEASVALKRQNLQIDQPVLDFLKQEEPEKLTDTLLTSKKINAAFEITANQVQLLAVTDRGLTEAEGHLKKLLVSLNIKAEDSNVLKTPGWKDLVSRLENANNKPLRTVRVHTTDKEIIVSGYKDRVERVGTELKDFLTQYAEVEETVPIKHNAIVDYIEKADPSWLGKVGDKVRVQYKKGGICLSGCRIHVTECKTLVNKHVSSLVYELFKVSKSGAKSFFQDKEAMYMSVIFSHTGCLAQLADGTSDEQDDLSQFPTPVYLLQTADGVEIAVCKGDMCRYPVDAVVSSSNQSLKLDGGLSAALLKAAGPQLQVECDKLIQSNGQLKPGDSVITNAGGQLSCKKIIHAVGPTFDSANPSKARAQLRKAIKGSLELAEKYRCVSVAIPTVSRNQGFPPNLCAEMIVTAVKEYCDEKYDGITLKRIHFVNNDDHPVQLMESAAKQVFGSNGVSQSQQTTSTKPPVPVKPAHFDSNHLFQVQTKEGVDISVLKGNIENSTTDVIVNTASKDLNLATGAVSNAIFRAAGQNLQQLVRANNQNANIGDVIATEGCNLKCKEVFHAVAPHWNNGQGSSDKILKGIFTECLGKAENNGHTSISLSAIGTGNLGFSKDHVASSLLKEISEFSSKKKPKHLKKVVIILYPGDSQTIQAFTDEFKKQFPNATGGDGSSSAAQRAGPFSKVVSGSGIHETKMGNVAVQVVTGDITKESSEVIVNSSNNDFSLKTGVSKAILEAAGLTVETECKTLSNQPHQGMILTLPGNMKCKKILHIIGQTDPVQINMAVNNALQLCQQNQFTSISFPAIGTGQGNVQPKQVADAMLDAVIDVLSQNTSTTLKTIRIVIFQPPMLKDFFSSMQEREARPAATEPPKDKGWSFKSFTSKLASLIGGGTNNPQKAGDFVIDPLLVDPACFHICSDSQAKVNSAKKWINDLIDKEYITDDILDTGILNLSDADRQQIADIQKTKKVSIRIQSKNNQASITIEGLSSNVYKASKMINEMLKKTREEEDLKNKVALAGEVADWQYQQAGLQFQSLDLMSNFKLEQALKKNQPSVKVTVQGQDYTVTMPSGPATDSKGQTLQIKRIDKLKAEDIPDFWDSMPADKSCLAVTLQPGTQEHNEILTLFQASCKLAVIKIQRIQNPVLWKSLQIKKHDMEQRNKHQNNGKRLFHGTSEDTVDHINEHGFNRSYAGKNAACYGNGTYFAVNANYSASNTYSKPNQKMEKFMYLCRVLTGEYTLGQQNMVAPPLKSGSSVEKYDSVVDNVTKPNMFVVFHDSQAYPEYLIMFK</sequence>
<dbReference type="Pfam" id="PF01661">
    <property type="entry name" value="Macro"/>
    <property type="match status" value="3"/>
</dbReference>
<dbReference type="InterPro" id="IPR012677">
    <property type="entry name" value="Nucleotide-bd_a/b_plait_sf"/>
</dbReference>
<gene>
    <name evidence="11" type="ORF">XNOV1_A026159</name>
</gene>
<evidence type="ECO:0000256" key="1">
    <source>
        <dbReference type="ARBA" id="ARBA00004123"/>
    </source>
</evidence>
<evidence type="ECO:0000313" key="12">
    <source>
        <dbReference type="Proteomes" id="UP001178508"/>
    </source>
</evidence>
<dbReference type="InterPro" id="IPR057047">
    <property type="entry name" value="PARP14_KH_5"/>
</dbReference>
<dbReference type="Gene3D" id="3.90.228.10">
    <property type="match status" value="1"/>
</dbReference>
<dbReference type="Pfam" id="PF23251">
    <property type="entry name" value="KH_PARP14_4"/>
    <property type="match status" value="1"/>
</dbReference>
<dbReference type="CDD" id="cd01439">
    <property type="entry name" value="TCCD_inducible_PARP_like"/>
    <property type="match status" value="1"/>
</dbReference>
<keyword evidence="4 7" id="KW-0520">NAD</keyword>
<keyword evidence="12" id="KW-1185">Reference proteome</keyword>
<feature type="domain" description="Macro" evidence="10">
    <location>
        <begin position="1201"/>
        <end position="1375"/>
    </location>
</feature>
<dbReference type="EMBL" id="OY660881">
    <property type="protein sequence ID" value="CAJ1078795.1"/>
    <property type="molecule type" value="Genomic_DNA"/>
</dbReference>
<dbReference type="Pfam" id="PF23248">
    <property type="entry name" value="KH_PARP14_2"/>
    <property type="match status" value="1"/>
</dbReference>
<dbReference type="InterPro" id="IPR057049">
    <property type="entry name" value="PARP14_KH_8"/>
</dbReference>
<dbReference type="InterPro" id="IPR043472">
    <property type="entry name" value="Macro_dom-like"/>
</dbReference>
<dbReference type="InterPro" id="IPR057044">
    <property type="entry name" value="PARP14_KH_1"/>
</dbReference>
<evidence type="ECO:0000256" key="7">
    <source>
        <dbReference type="RuleBase" id="RU362114"/>
    </source>
</evidence>
<dbReference type="Pfam" id="PF23252">
    <property type="entry name" value="KH_PARP14_5"/>
    <property type="match status" value="1"/>
</dbReference>
<dbReference type="InterPro" id="IPR037197">
    <property type="entry name" value="WWE_dom_sf"/>
</dbReference>
<dbReference type="InterPro" id="IPR002589">
    <property type="entry name" value="Macro_dom"/>
</dbReference>
<dbReference type="Pfam" id="PF23253">
    <property type="entry name" value="KH_PARP14_6"/>
    <property type="match status" value="1"/>
</dbReference>
<keyword evidence="2 7" id="KW-0328">Glycosyltransferase</keyword>
<dbReference type="SMART" id="SM00506">
    <property type="entry name" value="A1pp"/>
    <property type="match status" value="3"/>
</dbReference>
<dbReference type="InterPro" id="IPR057046">
    <property type="entry name" value="PARP14_KH_4"/>
</dbReference>
<dbReference type="CDD" id="cd02903">
    <property type="entry name" value="Macro_BAL-like"/>
    <property type="match status" value="1"/>
</dbReference>
<evidence type="ECO:0000256" key="5">
    <source>
        <dbReference type="ARBA" id="ARBA00023242"/>
    </source>
</evidence>
<name>A0AAV1GZI2_XYRNO</name>
<protein>
    <recommendedName>
        <fullName evidence="7">Poly [ADP-ribose] polymerase</fullName>
        <shortName evidence="7">PARP</shortName>
        <ecNumber evidence="7">2.4.2.-</ecNumber>
    </recommendedName>
</protein>
<reference evidence="11" key="1">
    <citation type="submission" date="2023-08" db="EMBL/GenBank/DDBJ databases">
        <authorList>
            <person name="Alioto T."/>
            <person name="Alioto T."/>
            <person name="Gomez Garrido J."/>
        </authorList>
    </citation>
    <scope>NUCLEOTIDE SEQUENCE</scope>
</reference>
<dbReference type="Pfam" id="PF23245">
    <property type="entry name" value="RRM_PARP14_2"/>
    <property type="match status" value="1"/>
</dbReference>
<dbReference type="Pfam" id="PF23249">
    <property type="entry name" value="KH_PARP14_3"/>
    <property type="match status" value="1"/>
</dbReference>
<dbReference type="SUPFAM" id="SSF52949">
    <property type="entry name" value="Macro domain-like"/>
    <property type="match status" value="3"/>
</dbReference>
<dbReference type="InterPro" id="IPR057050">
    <property type="entry name" value="RRM_PARP14_2"/>
</dbReference>
<feature type="domain" description="Macro" evidence="10">
    <location>
        <begin position="776"/>
        <end position="963"/>
    </location>
</feature>
<dbReference type="GO" id="GO:0003950">
    <property type="term" value="F:NAD+ poly-ADP-ribosyltransferase activity"/>
    <property type="evidence" value="ECO:0007669"/>
    <property type="project" value="UniProtKB-UniRule"/>
</dbReference>
<dbReference type="Gene3D" id="3.30.720.50">
    <property type="match status" value="1"/>
</dbReference>
<evidence type="ECO:0000256" key="3">
    <source>
        <dbReference type="ARBA" id="ARBA00022679"/>
    </source>
</evidence>
<evidence type="ECO:0000256" key="6">
    <source>
        <dbReference type="ARBA" id="ARBA00024347"/>
    </source>
</evidence>
<evidence type="ECO:0000256" key="2">
    <source>
        <dbReference type="ARBA" id="ARBA00022676"/>
    </source>
</evidence>
<dbReference type="Pfam" id="PF23084">
    <property type="entry name" value="KH_PARP14_1"/>
    <property type="match status" value="1"/>
</dbReference>
<dbReference type="InterPro" id="IPR057051">
    <property type="entry name" value="PARP14_RPM_1"/>
</dbReference>
<dbReference type="Pfam" id="PF23222">
    <property type="entry name" value="RRM_PARP14_1"/>
    <property type="match status" value="1"/>
</dbReference>
<evidence type="ECO:0000256" key="4">
    <source>
        <dbReference type="ARBA" id="ARBA00023027"/>
    </source>
</evidence>
<evidence type="ECO:0000256" key="8">
    <source>
        <dbReference type="SAM" id="MobiDB-lite"/>
    </source>
</evidence>
<dbReference type="GO" id="GO:0070212">
    <property type="term" value="P:protein poly-ADP-ribosylation"/>
    <property type="evidence" value="ECO:0007669"/>
    <property type="project" value="TreeGrafter"/>
</dbReference>
<feature type="region of interest" description="Disordered" evidence="8">
    <location>
        <begin position="82"/>
        <end position="113"/>
    </location>
</feature>
<keyword evidence="3 7" id="KW-0808">Transferase</keyword>
<accession>A0AAV1GZI2</accession>
<feature type="domain" description="Macro" evidence="10">
    <location>
        <begin position="991"/>
        <end position="1176"/>
    </location>
</feature>
<dbReference type="FunFam" id="3.90.228.10:FF:000008">
    <property type="entry name" value="Poly [ADP-ribose] polymerase"/>
    <property type="match status" value="1"/>
</dbReference>
<dbReference type="Pfam" id="PF00644">
    <property type="entry name" value="PARP"/>
    <property type="match status" value="1"/>
</dbReference>
<dbReference type="PANTHER" id="PTHR14453">
    <property type="entry name" value="PARP/ZINC FINGER CCCH TYPE DOMAIN CONTAINING PROTEIN"/>
    <property type="match status" value="1"/>
</dbReference>
<dbReference type="GO" id="GO:0005737">
    <property type="term" value="C:cytoplasm"/>
    <property type="evidence" value="ECO:0007669"/>
    <property type="project" value="TreeGrafter"/>
</dbReference>
<comment type="similarity">
    <text evidence="6">Belongs to the ARTD/PARP family.</text>
</comment>
<dbReference type="PANTHER" id="PTHR14453:SF89">
    <property type="entry name" value="PROTEIN MONO-ADP-RIBOSYLTRANSFERASE PARP14"/>
    <property type="match status" value="1"/>
</dbReference>
<dbReference type="GO" id="GO:0010629">
    <property type="term" value="P:negative regulation of gene expression"/>
    <property type="evidence" value="ECO:0007669"/>
    <property type="project" value="TreeGrafter"/>
</dbReference>
<dbReference type="Gene3D" id="3.40.220.10">
    <property type="entry name" value="Leucine Aminopeptidase, subunit E, domain 1"/>
    <property type="match status" value="3"/>
</dbReference>
<dbReference type="Pfam" id="PF23085">
    <property type="entry name" value="RRM_PARP14_3"/>
    <property type="match status" value="1"/>
</dbReference>
<organism evidence="11 12">
    <name type="scientific">Xyrichtys novacula</name>
    <name type="common">Pearly razorfish</name>
    <name type="synonym">Hemipteronotus novacula</name>
    <dbReference type="NCBI Taxonomy" id="13765"/>
    <lineage>
        <taxon>Eukaryota</taxon>
        <taxon>Metazoa</taxon>
        <taxon>Chordata</taxon>
        <taxon>Craniata</taxon>
        <taxon>Vertebrata</taxon>
        <taxon>Euteleostomi</taxon>
        <taxon>Actinopterygii</taxon>
        <taxon>Neopterygii</taxon>
        <taxon>Teleostei</taxon>
        <taxon>Neoteleostei</taxon>
        <taxon>Acanthomorphata</taxon>
        <taxon>Eupercaria</taxon>
        <taxon>Labriformes</taxon>
        <taxon>Labridae</taxon>
        <taxon>Xyrichtys</taxon>
    </lineage>
</organism>
<dbReference type="SUPFAM" id="SSF56399">
    <property type="entry name" value="ADP-ribosylation"/>
    <property type="match status" value="1"/>
</dbReference>
<dbReference type="GO" id="GO:1990404">
    <property type="term" value="F:NAD+-protein mono-ADP-ribosyltransferase activity"/>
    <property type="evidence" value="ECO:0007669"/>
    <property type="project" value="TreeGrafter"/>
</dbReference>
<dbReference type="SUPFAM" id="SSF117839">
    <property type="entry name" value="WWE domain"/>
    <property type="match status" value="1"/>
</dbReference>
<dbReference type="PROSITE" id="PS51059">
    <property type="entry name" value="PARP_CATALYTIC"/>
    <property type="match status" value="1"/>
</dbReference>
<dbReference type="InterPro" id="IPR052056">
    <property type="entry name" value="Mono-ARTD/PARP"/>
</dbReference>
<dbReference type="Gene3D" id="3.30.70.330">
    <property type="match status" value="2"/>
</dbReference>
<dbReference type="Pfam" id="PF23254">
    <property type="entry name" value="KH_PARP14_8"/>
    <property type="match status" value="1"/>
</dbReference>
<dbReference type="CDD" id="cd02907">
    <property type="entry name" value="Macro_Af1521_BAL-like"/>
    <property type="match status" value="1"/>
</dbReference>
<dbReference type="InterPro" id="IPR057043">
    <property type="entry name" value="PARP14_KH_2"/>
</dbReference>
<proteinExistence type="inferred from homology"/>
<dbReference type="Pfam" id="PF22005">
    <property type="entry name" value="WWE_1"/>
    <property type="match status" value="1"/>
</dbReference>
<dbReference type="Proteomes" id="UP001178508">
    <property type="component" value="Chromosome 18"/>
</dbReference>
<dbReference type="InterPro" id="IPR012317">
    <property type="entry name" value="Poly(ADP-ribose)pol_cat_dom"/>
</dbReference>
<dbReference type="InterPro" id="IPR057045">
    <property type="entry name" value="PARP14_KH_3"/>
</dbReference>